<dbReference type="InterPro" id="IPR036291">
    <property type="entry name" value="NAD(P)-bd_dom_sf"/>
</dbReference>
<reference evidence="2 3" key="1">
    <citation type="submission" date="2015-07" db="EMBL/GenBank/DDBJ databases">
        <title>Genome analysis of myxobacterium Chondromyces crocatus Cm c5 reveals a high potential for natural compound synthesis and the genetic basis for the loss of fruiting body formation.</title>
        <authorList>
            <person name="Zaburannyi N."/>
            <person name="Bunk B."/>
            <person name="Maier J."/>
            <person name="Overmann J."/>
            <person name="Mueller R."/>
        </authorList>
    </citation>
    <scope>NUCLEOTIDE SEQUENCE [LARGE SCALE GENOMIC DNA]</scope>
    <source>
        <strain evidence="2 3">Cm c5</strain>
    </source>
</reference>
<feature type="domain" description="Saccharopine dehydrogenase NADP binding" evidence="1">
    <location>
        <begin position="6"/>
        <end position="121"/>
    </location>
</feature>
<protein>
    <recommendedName>
        <fullName evidence="1">Saccharopine dehydrogenase NADP binding domain-containing protein</fullName>
    </recommendedName>
</protein>
<dbReference type="KEGG" id="ccro:CMC5_021920"/>
<dbReference type="RefSeq" id="WP_050430338.1">
    <property type="nucleotide sequence ID" value="NZ_CP012159.1"/>
</dbReference>
<dbReference type="InterPro" id="IPR005097">
    <property type="entry name" value="Sacchrp_dh_NADP-bd"/>
</dbReference>
<evidence type="ECO:0000313" key="3">
    <source>
        <dbReference type="Proteomes" id="UP000067626"/>
    </source>
</evidence>
<evidence type="ECO:0000313" key="2">
    <source>
        <dbReference type="EMBL" id="AKT38051.1"/>
    </source>
</evidence>
<dbReference type="Pfam" id="PF03435">
    <property type="entry name" value="Sacchrp_dh_NADP"/>
    <property type="match status" value="1"/>
</dbReference>
<evidence type="ECO:0000259" key="1">
    <source>
        <dbReference type="Pfam" id="PF03435"/>
    </source>
</evidence>
<dbReference type="EMBL" id="CP012159">
    <property type="protein sequence ID" value="AKT38051.1"/>
    <property type="molecule type" value="Genomic_DNA"/>
</dbReference>
<sequence>MTQHLLIVGGYGHVGSLVAAELVRRGHAVAVAGRDRARAEHTGAALGGASAHIDVARPETWDAALEGASRVLVCIDQPDEAFARRVLERGLDYIDITASDRFFRRVETLGDLAERTGATAVLSVGLAPGLTNLLVREAAASFEQAREAQIAIHLGLGDTHGRAAIAWMLDELARASARPLREARFGLEATTTPACPFDFADQHVVQRTLGLQKAETLLSIESAFWTRALVRSRSLLRPQAVRNFATSAFAAMPGLRLGSDRCAVAVEVHGSSRQHTTSRRAGFFGRNEGLVTAHVAAHVVDALPRVRRPGVHHIERLFTLADLRETLTAAGGTTWLEGERVA</sequence>
<proteinExistence type="predicted"/>
<dbReference type="PANTHER" id="PTHR43781">
    <property type="entry name" value="SACCHAROPINE DEHYDROGENASE"/>
    <property type="match status" value="1"/>
</dbReference>
<accession>A0A0K1EAZ3</accession>
<keyword evidence="3" id="KW-1185">Reference proteome</keyword>
<dbReference type="SUPFAM" id="SSF51735">
    <property type="entry name" value="NAD(P)-binding Rossmann-fold domains"/>
    <property type="match status" value="1"/>
</dbReference>
<dbReference type="Gene3D" id="3.40.50.720">
    <property type="entry name" value="NAD(P)-binding Rossmann-like Domain"/>
    <property type="match status" value="1"/>
</dbReference>
<dbReference type="OrthoDB" id="1910498at2"/>
<dbReference type="STRING" id="52.CMC5_021920"/>
<name>A0A0K1EAZ3_CHOCO</name>
<gene>
    <name evidence="2" type="ORF">CMC5_021920</name>
</gene>
<dbReference type="Proteomes" id="UP000067626">
    <property type="component" value="Chromosome"/>
</dbReference>
<dbReference type="PANTHER" id="PTHR43781:SF1">
    <property type="entry name" value="SACCHAROPINE DEHYDROGENASE"/>
    <property type="match status" value="1"/>
</dbReference>
<organism evidence="2 3">
    <name type="scientific">Chondromyces crocatus</name>
    <dbReference type="NCBI Taxonomy" id="52"/>
    <lineage>
        <taxon>Bacteria</taxon>
        <taxon>Pseudomonadati</taxon>
        <taxon>Myxococcota</taxon>
        <taxon>Polyangia</taxon>
        <taxon>Polyangiales</taxon>
        <taxon>Polyangiaceae</taxon>
        <taxon>Chondromyces</taxon>
    </lineage>
</organism>
<dbReference type="PATRIC" id="fig|52.7.peg.2359"/>
<dbReference type="AlphaFoldDB" id="A0A0K1EAZ3"/>